<keyword evidence="2" id="KW-1185">Reference proteome</keyword>
<name>A0ABW0KR28_9BACT</name>
<gene>
    <name evidence="1" type="ORF">ACFQDI_12575</name>
</gene>
<protein>
    <submittedName>
        <fullName evidence="1">Uncharacterized protein</fullName>
    </submittedName>
</protein>
<organism evidence="1 2">
    <name type="scientific">Prosthecobacter fluviatilis</name>
    <dbReference type="NCBI Taxonomy" id="445931"/>
    <lineage>
        <taxon>Bacteria</taxon>
        <taxon>Pseudomonadati</taxon>
        <taxon>Verrucomicrobiota</taxon>
        <taxon>Verrucomicrobiia</taxon>
        <taxon>Verrucomicrobiales</taxon>
        <taxon>Verrucomicrobiaceae</taxon>
        <taxon>Prosthecobacter</taxon>
    </lineage>
</organism>
<dbReference type="RefSeq" id="WP_377167025.1">
    <property type="nucleotide sequence ID" value="NZ_JBHSMQ010000004.1"/>
</dbReference>
<dbReference type="Proteomes" id="UP001596052">
    <property type="component" value="Unassembled WGS sequence"/>
</dbReference>
<sequence>MTDLPEWIPQDHPSRDILSKLWGQRRGSIDFKLLDRCYYSKEVLEWESLLKTTLVGVGEVDHGHGEFYVASDGRCFGLSCVHDAFYYYGDSFEKYRLRALLGRRARPMLRPEQTSVTLYGIDYTKESPETYFPPQH</sequence>
<evidence type="ECO:0000313" key="2">
    <source>
        <dbReference type="Proteomes" id="UP001596052"/>
    </source>
</evidence>
<accession>A0ABW0KR28</accession>
<dbReference type="EMBL" id="JBHSMQ010000004">
    <property type="protein sequence ID" value="MFC5455695.1"/>
    <property type="molecule type" value="Genomic_DNA"/>
</dbReference>
<reference evidence="2" key="1">
    <citation type="journal article" date="2019" name="Int. J. Syst. Evol. Microbiol.">
        <title>The Global Catalogue of Microorganisms (GCM) 10K type strain sequencing project: providing services to taxonomists for standard genome sequencing and annotation.</title>
        <authorList>
            <consortium name="The Broad Institute Genomics Platform"/>
            <consortium name="The Broad Institute Genome Sequencing Center for Infectious Disease"/>
            <person name="Wu L."/>
            <person name="Ma J."/>
        </authorList>
    </citation>
    <scope>NUCLEOTIDE SEQUENCE [LARGE SCALE GENOMIC DNA]</scope>
    <source>
        <strain evidence="2">CGMCC 4.1469</strain>
    </source>
</reference>
<evidence type="ECO:0000313" key="1">
    <source>
        <dbReference type="EMBL" id="MFC5455695.1"/>
    </source>
</evidence>
<comment type="caution">
    <text evidence="1">The sequence shown here is derived from an EMBL/GenBank/DDBJ whole genome shotgun (WGS) entry which is preliminary data.</text>
</comment>
<proteinExistence type="predicted"/>